<protein>
    <recommendedName>
        <fullName evidence="1">DUF6869 domain-containing protein</fullName>
    </recommendedName>
</protein>
<evidence type="ECO:0000313" key="2">
    <source>
        <dbReference type="EMBL" id="RBP47004.1"/>
    </source>
</evidence>
<dbReference type="AlphaFoldDB" id="A0A395JEB6"/>
<organism evidence="2 3">
    <name type="scientific">Arenicella xantha</name>
    <dbReference type="NCBI Taxonomy" id="644221"/>
    <lineage>
        <taxon>Bacteria</taxon>
        <taxon>Pseudomonadati</taxon>
        <taxon>Pseudomonadota</taxon>
        <taxon>Gammaproteobacteria</taxon>
        <taxon>Arenicellales</taxon>
        <taxon>Arenicellaceae</taxon>
        <taxon>Arenicella</taxon>
    </lineage>
</organism>
<accession>A0A395JEB6</accession>
<dbReference type="InParanoid" id="A0A395JEB6"/>
<evidence type="ECO:0000259" key="1">
    <source>
        <dbReference type="Pfam" id="PF21746"/>
    </source>
</evidence>
<sequence length="108" mass="12380">MAYAEGVEHDPSNEAIQEFIDVTYDEPEISWKAILEIMSRGPNERVIGALSAGPLEDIIHYHGDAFIERIEEQARNDPSFRHLLGGVWRGGSIEIWNRVIKARNYKSW</sequence>
<gene>
    <name evidence="2" type="ORF">DFR28_1157</name>
</gene>
<name>A0A395JEB6_9GAMM</name>
<proteinExistence type="predicted"/>
<keyword evidence="3" id="KW-1185">Reference proteome</keyword>
<evidence type="ECO:0000313" key="3">
    <source>
        <dbReference type="Proteomes" id="UP000253083"/>
    </source>
</evidence>
<feature type="domain" description="DUF6869" evidence="1">
    <location>
        <begin position="19"/>
        <end position="104"/>
    </location>
</feature>
<comment type="caution">
    <text evidence="2">The sequence shown here is derived from an EMBL/GenBank/DDBJ whole genome shotgun (WGS) entry which is preliminary data.</text>
</comment>
<dbReference type="InterPro" id="IPR049221">
    <property type="entry name" value="DUF6869"/>
</dbReference>
<reference evidence="2 3" key="1">
    <citation type="submission" date="2018-06" db="EMBL/GenBank/DDBJ databases">
        <title>Genomic Encyclopedia of Type Strains, Phase IV (KMG-IV): sequencing the most valuable type-strain genomes for metagenomic binning, comparative biology and taxonomic classification.</title>
        <authorList>
            <person name="Goeker M."/>
        </authorList>
    </citation>
    <scope>NUCLEOTIDE SEQUENCE [LARGE SCALE GENOMIC DNA]</scope>
    <source>
        <strain evidence="2 3">DSM 24032</strain>
    </source>
</reference>
<dbReference type="Pfam" id="PF21746">
    <property type="entry name" value="DUF6869"/>
    <property type="match status" value="1"/>
</dbReference>
<dbReference type="EMBL" id="QNRT01000015">
    <property type="protein sequence ID" value="RBP47004.1"/>
    <property type="molecule type" value="Genomic_DNA"/>
</dbReference>
<dbReference type="Proteomes" id="UP000253083">
    <property type="component" value="Unassembled WGS sequence"/>
</dbReference>